<dbReference type="InterPro" id="IPR001611">
    <property type="entry name" value="Leu-rich_rpt"/>
</dbReference>
<dbReference type="Gene3D" id="3.80.10.10">
    <property type="entry name" value="Ribonuclease Inhibitor"/>
    <property type="match status" value="3"/>
</dbReference>
<feature type="domain" description="Leucine-rich repeat-containing N-terminal plant-type" evidence="5">
    <location>
        <begin position="26"/>
        <end position="61"/>
    </location>
</feature>
<sequence length="345" mass="39546">MEITSFYRWFLVLLLYCDCQGCLEVERATLLQIKDSMTSLQEPAFSNWYEEECCEWEGIECGPTRTHIHNMHLLSLLEGSKRWRVSTLHSENWSTFKGWIPITICNRELNAEKSTWLLHCITSELWLGGNNLTGPFPWRFQNVSSRLTVLDISNNFLHGTLPRDIDFNLPHLRHLDLSNDSFNGSLPPFLGDQLQMLDLSDNQFQGEIPHTMKPVFRNCRRAWSWNFVDIQNSGELSSYLPVLPKLKSLVLGGNRSIGQIPRGIDVSSNKLTGRIPNQMTRLKMIHFLNMSSNLLTCQIPSFLENLTDLQSLDISHNNLFGAIPPELTGLTFLAVFAYHSTIYQA</sequence>
<dbReference type="InterPro" id="IPR032675">
    <property type="entry name" value="LRR_dom_sf"/>
</dbReference>
<evidence type="ECO:0000256" key="2">
    <source>
        <dbReference type="ARBA" id="ARBA00022729"/>
    </source>
</evidence>
<organism evidence="6 7">
    <name type="scientific">Hibiscus syriacus</name>
    <name type="common">Rose of Sharon</name>
    <dbReference type="NCBI Taxonomy" id="106335"/>
    <lineage>
        <taxon>Eukaryota</taxon>
        <taxon>Viridiplantae</taxon>
        <taxon>Streptophyta</taxon>
        <taxon>Embryophyta</taxon>
        <taxon>Tracheophyta</taxon>
        <taxon>Spermatophyta</taxon>
        <taxon>Magnoliopsida</taxon>
        <taxon>eudicotyledons</taxon>
        <taxon>Gunneridae</taxon>
        <taxon>Pentapetalae</taxon>
        <taxon>rosids</taxon>
        <taxon>malvids</taxon>
        <taxon>Malvales</taxon>
        <taxon>Malvaceae</taxon>
        <taxon>Malvoideae</taxon>
        <taxon>Hibiscus</taxon>
    </lineage>
</organism>
<feature type="signal peptide" evidence="4">
    <location>
        <begin position="1"/>
        <end position="21"/>
    </location>
</feature>
<evidence type="ECO:0000256" key="4">
    <source>
        <dbReference type="SAM" id="SignalP"/>
    </source>
</evidence>
<dbReference type="PRINTS" id="PR00019">
    <property type="entry name" value="LEURICHRPT"/>
</dbReference>
<accession>A0A6A3A369</accession>
<keyword evidence="2 4" id="KW-0732">Signal</keyword>
<dbReference type="Pfam" id="PF00560">
    <property type="entry name" value="LRR_1"/>
    <property type="match status" value="4"/>
</dbReference>
<evidence type="ECO:0000259" key="5">
    <source>
        <dbReference type="Pfam" id="PF08263"/>
    </source>
</evidence>
<dbReference type="PANTHER" id="PTHR48060">
    <property type="entry name" value="DNA DAMAGE-REPAIR/TOLERATION PROTEIN DRT100"/>
    <property type="match status" value="1"/>
</dbReference>
<dbReference type="Proteomes" id="UP000436088">
    <property type="component" value="Unassembled WGS sequence"/>
</dbReference>
<name>A0A6A3A369_HIBSY</name>
<feature type="chain" id="PRO_5025575700" description="Leucine-rich repeat-containing N-terminal plant-type domain-containing protein" evidence="4">
    <location>
        <begin position="22"/>
        <end position="345"/>
    </location>
</feature>
<evidence type="ECO:0000256" key="1">
    <source>
        <dbReference type="ARBA" id="ARBA00022614"/>
    </source>
</evidence>
<gene>
    <name evidence="6" type="ORF">F3Y22_tig00110597pilonHSYRG00297</name>
</gene>
<proteinExistence type="predicted"/>
<keyword evidence="7" id="KW-1185">Reference proteome</keyword>
<dbReference type="InterPro" id="IPR013210">
    <property type="entry name" value="LRR_N_plant-typ"/>
</dbReference>
<reference evidence="6" key="1">
    <citation type="submission" date="2019-09" db="EMBL/GenBank/DDBJ databases">
        <title>Draft genome information of white flower Hibiscus syriacus.</title>
        <authorList>
            <person name="Kim Y.-M."/>
        </authorList>
    </citation>
    <scope>NUCLEOTIDE SEQUENCE [LARGE SCALE GENOMIC DNA]</scope>
    <source>
        <strain evidence="6">YM2019G1</strain>
    </source>
</reference>
<dbReference type="Pfam" id="PF08263">
    <property type="entry name" value="LRRNT_2"/>
    <property type="match status" value="1"/>
</dbReference>
<dbReference type="SUPFAM" id="SSF52058">
    <property type="entry name" value="L domain-like"/>
    <property type="match status" value="1"/>
</dbReference>
<evidence type="ECO:0000313" key="6">
    <source>
        <dbReference type="EMBL" id="KAE8698493.1"/>
    </source>
</evidence>
<comment type="caution">
    <text evidence="6">The sequence shown here is derived from an EMBL/GenBank/DDBJ whole genome shotgun (WGS) entry which is preliminary data.</text>
</comment>
<evidence type="ECO:0000256" key="3">
    <source>
        <dbReference type="ARBA" id="ARBA00022737"/>
    </source>
</evidence>
<dbReference type="InterPro" id="IPR053211">
    <property type="entry name" value="DNA_repair-toleration"/>
</dbReference>
<dbReference type="PANTHER" id="PTHR48060:SF21">
    <property type="entry name" value="L DOMAIN-LIKE PROTEIN"/>
    <property type="match status" value="1"/>
</dbReference>
<keyword evidence="3" id="KW-0677">Repeat</keyword>
<keyword evidence="1" id="KW-0433">Leucine-rich repeat</keyword>
<dbReference type="AlphaFoldDB" id="A0A6A3A369"/>
<protein>
    <recommendedName>
        <fullName evidence="5">Leucine-rich repeat-containing N-terminal plant-type domain-containing protein</fullName>
    </recommendedName>
</protein>
<evidence type="ECO:0000313" key="7">
    <source>
        <dbReference type="Proteomes" id="UP000436088"/>
    </source>
</evidence>
<dbReference type="EMBL" id="VEPZ02001044">
    <property type="protein sequence ID" value="KAE8698493.1"/>
    <property type="molecule type" value="Genomic_DNA"/>
</dbReference>